<evidence type="ECO:0000256" key="3">
    <source>
        <dbReference type="ARBA" id="ARBA00023274"/>
    </source>
</evidence>
<evidence type="ECO:0000313" key="7">
    <source>
        <dbReference type="Proteomes" id="UP000178315"/>
    </source>
</evidence>
<evidence type="ECO:0000256" key="1">
    <source>
        <dbReference type="ARBA" id="ARBA00009254"/>
    </source>
</evidence>
<dbReference type="InterPro" id="IPR001854">
    <property type="entry name" value="Ribosomal_uL29"/>
</dbReference>
<protein>
    <recommendedName>
        <fullName evidence="4 5">Large ribosomal subunit protein uL29</fullName>
    </recommendedName>
</protein>
<sequence>MKPQELRQLDTAALIRLLNEEREKLRELRFKTGQGQLKNVKEIKAVRTLIAQIKTITHKI</sequence>
<evidence type="ECO:0000256" key="5">
    <source>
        <dbReference type="HAMAP-Rule" id="MF_00374"/>
    </source>
</evidence>
<dbReference type="Gene3D" id="1.10.287.310">
    <property type="match status" value="1"/>
</dbReference>
<dbReference type="Pfam" id="PF00831">
    <property type="entry name" value="Ribosomal_L29"/>
    <property type="match status" value="1"/>
</dbReference>
<dbReference type="GO" id="GO:1990904">
    <property type="term" value="C:ribonucleoprotein complex"/>
    <property type="evidence" value="ECO:0007669"/>
    <property type="project" value="UniProtKB-KW"/>
</dbReference>
<dbReference type="GO" id="GO:0005840">
    <property type="term" value="C:ribosome"/>
    <property type="evidence" value="ECO:0007669"/>
    <property type="project" value="UniProtKB-KW"/>
</dbReference>
<dbReference type="AlphaFoldDB" id="A0A1G2A9X8"/>
<accession>A0A1G2A9X8</accession>
<dbReference type="InterPro" id="IPR036049">
    <property type="entry name" value="Ribosomal_uL29_sf"/>
</dbReference>
<dbReference type="NCBIfam" id="TIGR00012">
    <property type="entry name" value="L29"/>
    <property type="match status" value="1"/>
</dbReference>
<dbReference type="GO" id="GO:0006412">
    <property type="term" value="P:translation"/>
    <property type="evidence" value="ECO:0007669"/>
    <property type="project" value="UniProtKB-UniRule"/>
</dbReference>
<dbReference type="EMBL" id="MHJU01000009">
    <property type="protein sequence ID" value="OGY73664.1"/>
    <property type="molecule type" value="Genomic_DNA"/>
</dbReference>
<keyword evidence="3 5" id="KW-0687">Ribonucleoprotein</keyword>
<dbReference type="SUPFAM" id="SSF46561">
    <property type="entry name" value="Ribosomal protein L29 (L29p)"/>
    <property type="match status" value="1"/>
</dbReference>
<evidence type="ECO:0000256" key="2">
    <source>
        <dbReference type="ARBA" id="ARBA00022980"/>
    </source>
</evidence>
<dbReference type="GO" id="GO:0003735">
    <property type="term" value="F:structural constituent of ribosome"/>
    <property type="evidence" value="ECO:0007669"/>
    <property type="project" value="InterPro"/>
</dbReference>
<comment type="similarity">
    <text evidence="1 5">Belongs to the universal ribosomal protein uL29 family.</text>
</comment>
<organism evidence="6 7">
    <name type="scientific">Candidatus Jacksonbacteria bacterium RIFCSPLOWO2_02_FULL_44_20</name>
    <dbReference type="NCBI Taxonomy" id="1798460"/>
    <lineage>
        <taxon>Bacteria</taxon>
        <taxon>Candidatus Jacksoniibacteriota</taxon>
    </lineage>
</organism>
<evidence type="ECO:0000256" key="4">
    <source>
        <dbReference type="ARBA" id="ARBA00035204"/>
    </source>
</evidence>
<name>A0A1G2A9X8_9BACT</name>
<keyword evidence="2 5" id="KW-0689">Ribosomal protein</keyword>
<proteinExistence type="inferred from homology"/>
<comment type="caution">
    <text evidence="6">The sequence shown here is derived from an EMBL/GenBank/DDBJ whole genome shotgun (WGS) entry which is preliminary data.</text>
</comment>
<evidence type="ECO:0000313" key="6">
    <source>
        <dbReference type="EMBL" id="OGY73664.1"/>
    </source>
</evidence>
<dbReference type="HAMAP" id="MF_00374">
    <property type="entry name" value="Ribosomal_uL29"/>
    <property type="match status" value="1"/>
</dbReference>
<dbReference type="Proteomes" id="UP000178315">
    <property type="component" value="Unassembled WGS sequence"/>
</dbReference>
<reference evidence="6 7" key="1">
    <citation type="journal article" date="2016" name="Nat. Commun.">
        <title>Thousands of microbial genomes shed light on interconnected biogeochemical processes in an aquifer system.</title>
        <authorList>
            <person name="Anantharaman K."/>
            <person name="Brown C.T."/>
            <person name="Hug L.A."/>
            <person name="Sharon I."/>
            <person name="Castelle C.J."/>
            <person name="Probst A.J."/>
            <person name="Thomas B.C."/>
            <person name="Singh A."/>
            <person name="Wilkins M.J."/>
            <person name="Karaoz U."/>
            <person name="Brodie E.L."/>
            <person name="Williams K.H."/>
            <person name="Hubbard S.S."/>
            <person name="Banfield J.F."/>
        </authorList>
    </citation>
    <scope>NUCLEOTIDE SEQUENCE [LARGE SCALE GENOMIC DNA]</scope>
</reference>
<gene>
    <name evidence="5" type="primary">rpmC</name>
    <name evidence="6" type="ORF">A3H61_00560</name>
</gene>